<evidence type="ECO:0000256" key="1">
    <source>
        <dbReference type="SAM" id="Phobius"/>
    </source>
</evidence>
<reference evidence="3" key="1">
    <citation type="journal article" date="2019" name="Int. J. Syst. Evol. Microbiol.">
        <title>The Global Catalogue of Microorganisms (GCM) 10K type strain sequencing project: providing services to taxonomists for standard genome sequencing and annotation.</title>
        <authorList>
            <consortium name="The Broad Institute Genomics Platform"/>
            <consortium name="The Broad Institute Genome Sequencing Center for Infectious Disease"/>
            <person name="Wu L."/>
            <person name="Ma J."/>
        </authorList>
    </citation>
    <scope>NUCLEOTIDE SEQUENCE [LARGE SCALE GENOMIC DNA]</scope>
    <source>
        <strain evidence="3">JCM 4816</strain>
    </source>
</reference>
<dbReference type="RefSeq" id="WP_380584204.1">
    <property type="nucleotide sequence ID" value="NZ_JBHSQJ010000068.1"/>
</dbReference>
<keyword evidence="1" id="KW-0812">Transmembrane</keyword>
<organism evidence="2 3">
    <name type="scientific">Streptacidiphilus monticola</name>
    <dbReference type="NCBI Taxonomy" id="2161674"/>
    <lineage>
        <taxon>Bacteria</taxon>
        <taxon>Bacillati</taxon>
        <taxon>Actinomycetota</taxon>
        <taxon>Actinomycetes</taxon>
        <taxon>Kitasatosporales</taxon>
        <taxon>Streptomycetaceae</taxon>
        <taxon>Streptacidiphilus</taxon>
    </lineage>
</organism>
<gene>
    <name evidence="2" type="ORF">ACFP3V_16945</name>
</gene>
<keyword evidence="3" id="KW-1185">Reference proteome</keyword>
<proteinExistence type="predicted"/>
<dbReference type="Proteomes" id="UP001596174">
    <property type="component" value="Unassembled WGS sequence"/>
</dbReference>
<sequence>MSTIQREYANGADRPLAGYAATMAVFSAGAAAVGALARLTGRRLPQPGPWDVLLTAGAVHRLARLVAKDPVTSPLRAPFTTYQGVSGPSELAEEVRGSGARKAVGELVTCPFCTGLWIAGGLTAGQVFAPDATRLVSAALTAVTGADLLHFVRSWLQQAVEADDESDDE</sequence>
<keyword evidence="1" id="KW-0472">Membrane</keyword>
<accession>A0ABW1G3P1</accession>
<feature type="transmembrane region" description="Helical" evidence="1">
    <location>
        <begin position="16"/>
        <end position="37"/>
    </location>
</feature>
<keyword evidence="1" id="KW-1133">Transmembrane helix</keyword>
<protein>
    <submittedName>
        <fullName evidence="2">DUF1360 domain-containing protein</fullName>
    </submittedName>
</protein>
<comment type="caution">
    <text evidence="2">The sequence shown here is derived from an EMBL/GenBank/DDBJ whole genome shotgun (WGS) entry which is preliminary data.</text>
</comment>
<dbReference type="Pfam" id="PF07098">
    <property type="entry name" value="DUF1360"/>
    <property type="match status" value="1"/>
</dbReference>
<dbReference type="EMBL" id="JBHSQJ010000068">
    <property type="protein sequence ID" value="MFC5908898.1"/>
    <property type="molecule type" value="Genomic_DNA"/>
</dbReference>
<dbReference type="InterPro" id="IPR010773">
    <property type="entry name" value="Mycophage_PG1_Gp7"/>
</dbReference>
<evidence type="ECO:0000313" key="2">
    <source>
        <dbReference type="EMBL" id="MFC5908898.1"/>
    </source>
</evidence>
<name>A0ABW1G3P1_9ACTN</name>
<evidence type="ECO:0000313" key="3">
    <source>
        <dbReference type="Proteomes" id="UP001596174"/>
    </source>
</evidence>